<evidence type="ECO:0000313" key="2">
    <source>
        <dbReference type="EMBL" id="EJD74483.1"/>
    </source>
</evidence>
<dbReference type="CTD" id="9938263"/>
<feature type="coiled-coil region" evidence="1">
    <location>
        <begin position="180"/>
        <end position="246"/>
    </location>
</feature>
<evidence type="ECO:0000256" key="1">
    <source>
        <dbReference type="SAM" id="Coils"/>
    </source>
</evidence>
<dbReference type="KEGG" id="loa:LOAG_18210"/>
<reference evidence="2" key="1">
    <citation type="submission" date="2012-04" db="EMBL/GenBank/DDBJ databases">
        <title>The Genome Sequence of Loa loa.</title>
        <authorList>
            <consortium name="The Broad Institute Genome Sequencing Platform"/>
            <consortium name="Broad Institute Genome Sequencing Center for Infectious Disease"/>
            <person name="Nutman T.B."/>
            <person name="Fink D.L."/>
            <person name="Russ C."/>
            <person name="Young S."/>
            <person name="Zeng Q."/>
            <person name="Gargeya S."/>
            <person name="Alvarado L."/>
            <person name="Berlin A."/>
            <person name="Chapman S.B."/>
            <person name="Chen Z."/>
            <person name="Freedman E."/>
            <person name="Gellesch M."/>
            <person name="Goldberg J."/>
            <person name="Griggs A."/>
            <person name="Gujja S."/>
            <person name="Heilman E.R."/>
            <person name="Heiman D."/>
            <person name="Howarth C."/>
            <person name="Mehta T."/>
            <person name="Neiman D."/>
            <person name="Pearson M."/>
            <person name="Roberts A."/>
            <person name="Saif S."/>
            <person name="Shea T."/>
            <person name="Shenoy N."/>
            <person name="Sisk P."/>
            <person name="Stolte C."/>
            <person name="Sykes S."/>
            <person name="White J."/>
            <person name="Yandava C."/>
            <person name="Haas B."/>
            <person name="Henn M.R."/>
            <person name="Nusbaum C."/>
            <person name="Birren B."/>
        </authorList>
    </citation>
    <scope>NUCLEOTIDE SEQUENCE [LARGE SCALE GENOMIC DNA]</scope>
</reference>
<proteinExistence type="predicted"/>
<accession>A0A1S0UFZ9</accession>
<dbReference type="InParanoid" id="A0A1S0UFZ9"/>
<dbReference type="OrthoDB" id="5823302at2759"/>
<gene>
    <name evidence="2" type="ORF">LOAG_18210</name>
</gene>
<organism evidence="2">
    <name type="scientific">Loa loa</name>
    <name type="common">Eye worm</name>
    <name type="synonym">Filaria loa</name>
    <dbReference type="NCBI Taxonomy" id="7209"/>
    <lineage>
        <taxon>Eukaryota</taxon>
        <taxon>Metazoa</taxon>
        <taxon>Ecdysozoa</taxon>
        <taxon>Nematoda</taxon>
        <taxon>Chromadorea</taxon>
        <taxon>Rhabditida</taxon>
        <taxon>Spirurina</taxon>
        <taxon>Spiruromorpha</taxon>
        <taxon>Filarioidea</taxon>
        <taxon>Onchocercidae</taxon>
        <taxon>Loa</taxon>
    </lineage>
</organism>
<dbReference type="GeneID" id="9938263"/>
<dbReference type="AlphaFoldDB" id="A0A1S0UFZ9"/>
<protein>
    <submittedName>
        <fullName evidence="2">Uncharacterized protein</fullName>
    </submittedName>
</protein>
<sequence>MKNSTNQKLQQQSDEAEAELENILSAEIENLDEVMIEEKELQQQLHVCSQECSEAVVELSKLDKENDKVMDKERILDEKIIILKTELENLTALERDDPEIILLEYKSIRENLQTKMNQEVSALQDEVKRVQTELNCGENEHASLMMFLDDKQHDWSKEIEDAIATGRHLDEMITVERRTSAALRNKKMEVDIECNRLEMETNAFRENSNAEIIQYETEINDLQEYLEKLIAEEKQEKQRYEMIRSRAALITHPAKHAYLRDAYNPNTSDFGEPSSDDFNQAAVSKLQWLTTTDSVTNALFDKANFESGMLRTTRKFGDERAADSEVTGKVPSDIHISQVDKTDSNAVEVVKADANLGDYYPLPPSAFGSPLSTNDSPDVTTDCEISGSELDQSVWSDFSSVVK</sequence>
<dbReference type="EMBL" id="JH712291">
    <property type="protein sequence ID" value="EJD74483.1"/>
    <property type="molecule type" value="Genomic_DNA"/>
</dbReference>
<keyword evidence="1" id="KW-0175">Coiled coil</keyword>
<feature type="coiled-coil region" evidence="1">
    <location>
        <begin position="2"/>
        <end position="51"/>
    </location>
</feature>
<feature type="coiled-coil region" evidence="1">
    <location>
        <begin position="113"/>
        <end position="140"/>
    </location>
</feature>
<dbReference type="OMA" id="NEHASLM"/>
<dbReference type="RefSeq" id="XP_003136477.2">
    <property type="nucleotide sequence ID" value="XM_003136429.2"/>
</dbReference>
<name>A0A1S0UFZ9_LOALO</name>